<evidence type="ECO:0000256" key="1">
    <source>
        <dbReference type="SAM" id="Phobius"/>
    </source>
</evidence>
<name>A0A2N0Z6V1_9BACI</name>
<feature type="transmembrane region" description="Helical" evidence="1">
    <location>
        <begin position="115"/>
        <end position="134"/>
    </location>
</feature>
<feature type="transmembrane region" description="Helical" evidence="1">
    <location>
        <begin position="93"/>
        <end position="110"/>
    </location>
</feature>
<protein>
    <submittedName>
        <fullName evidence="3">HPP family protein</fullName>
    </submittedName>
</protein>
<keyword evidence="1" id="KW-0812">Transmembrane</keyword>
<keyword evidence="4" id="KW-1185">Reference proteome</keyword>
<feature type="transmembrane region" description="Helical" evidence="1">
    <location>
        <begin position="41"/>
        <end position="64"/>
    </location>
</feature>
<dbReference type="PANTHER" id="PTHR33741">
    <property type="entry name" value="TRANSMEMBRANE PROTEIN DDB_G0269096-RELATED"/>
    <property type="match status" value="1"/>
</dbReference>
<dbReference type="RefSeq" id="WP_101175477.1">
    <property type="nucleotide sequence ID" value="NZ_PISE01000005.1"/>
</dbReference>
<dbReference type="Pfam" id="PF04982">
    <property type="entry name" value="TM_HPP"/>
    <property type="match status" value="1"/>
</dbReference>
<accession>A0A2N0Z6V1</accession>
<proteinExistence type="predicted"/>
<keyword evidence="1" id="KW-0472">Membrane</keyword>
<dbReference type="OrthoDB" id="9811720at2"/>
<evidence type="ECO:0000259" key="2">
    <source>
        <dbReference type="Pfam" id="PF04982"/>
    </source>
</evidence>
<dbReference type="InterPro" id="IPR058581">
    <property type="entry name" value="TM_HPP"/>
</dbReference>
<reference evidence="3 4" key="1">
    <citation type="journal article" date="2003" name="Int. J. Syst. Evol. Microbiol.">
        <title>Bacillus nealsonii sp. nov., isolated from a spacecraft-assembly facility, whose spores are gamma-radiation resistant.</title>
        <authorList>
            <person name="Venkateswaran K."/>
            <person name="Kempf M."/>
            <person name="Chen F."/>
            <person name="Satomi M."/>
            <person name="Nicholson W."/>
            <person name="Kern R."/>
        </authorList>
    </citation>
    <scope>NUCLEOTIDE SEQUENCE [LARGE SCALE GENOMIC DNA]</scope>
    <source>
        <strain evidence="3 4">FO-92</strain>
    </source>
</reference>
<dbReference type="AlphaFoldDB" id="A0A2N0Z6V1"/>
<feature type="transmembrane region" description="Helical" evidence="1">
    <location>
        <begin position="154"/>
        <end position="176"/>
    </location>
</feature>
<comment type="caution">
    <text evidence="3">The sequence shown here is derived from an EMBL/GenBank/DDBJ whole genome shotgun (WGS) entry which is preliminary data.</text>
</comment>
<dbReference type="Proteomes" id="UP000233375">
    <property type="component" value="Unassembled WGS sequence"/>
</dbReference>
<dbReference type="EMBL" id="PISE01000005">
    <property type="protein sequence ID" value="PKG25248.1"/>
    <property type="molecule type" value="Genomic_DNA"/>
</dbReference>
<sequence>MSILKKSNKNIQSQSLGGLPVYLNKMKGVSRQETRFDYIDSLISATGVFLAISIICFLAVSFHYPMAMGPLGASCVLVFAAHNGPLSQPRQVIGGYILSTVIGLIIWSIFGKSLFIITISLAVVLILMSLTKTIHPPAAASALVAINFETGWGYLIPIVIGIFLLVFISMLYNNLFPKRQYPKHWL</sequence>
<gene>
    <name evidence="3" type="ORF">CWS01_02520</name>
</gene>
<evidence type="ECO:0000313" key="3">
    <source>
        <dbReference type="EMBL" id="PKG25248.1"/>
    </source>
</evidence>
<feature type="domain" description="HPP transmembrane region" evidence="2">
    <location>
        <begin position="35"/>
        <end position="182"/>
    </location>
</feature>
<organism evidence="3 4">
    <name type="scientific">Niallia nealsonii</name>
    <dbReference type="NCBI Taxonomy" id="115979"/>
    <lineage>
        <taxon>Bacteria</taxon>
        <taxon>Bacillati</taxon>
        <taxon>Bacillota</taxon>
        <taxon>Bacilli</taxon>
        <taxon>Bacillales</taxon>
        <taxon>Bacillaceae</taxon>
        <taxon>Niallia</taxon>
    </lineage>
</organism>
<dbReference type="PANTHER" id="PTHR33741:SF5">
    <property type="entry name" value="TRANSMEMBRANE PROTEIN DDB_G0269096-RELATED"/>
    <property type="match status" value="1"/>
</dbReference>
<dbReference type="InterPro" id="IPR007065">
    <property type="entry name" value="HPP"/>
</dbReference>
<keyword evidence="1" id="KW-1133">Transmembrane helix</keyword>
<evidence type="ECO:0000313" key="4">
    <source>
        <dbReference type="Proteomes" id="UP000233375"/>
    </source>
</evidence>